<dbReference type="InterPro" id="IPR001242">
    <property type="entry name" value="Condensation_dom"/>
</dbReference>
<dbReference type="GO" id="GO:0044550">
    <property type="term" value="P:secondary metabolite biosynthetic process"/>
    <property type="evidence" value="ECO:0007669"/>
    <property type="project" value="TreeGrafter"/>
</dbReference>
<feature type="domain" description="Carrier" evidence="5">
    <location>
        <begin position="425"/>
        <end position="500"/>
    </location>
</feature>
<dbReference type="InterPro" id="IPR020806">
    <property type="entry name" value="PKS_PP-bd"/>
</dbReference>
<dbReference type="OrthoDB" id="3801369at2"/>
<dbReference type="PROSITE" id="PS50075">
    <property type="entry name" value="CARRIER"/>
    <property type="match status" value="1"/>
</dbReference>
<evidence type="ECO:0000259" key="5">
    <source>
        <dbReference type="PROSITE" id="PS50075"/>
    </source>
</evidence>
<dbReference type="Gene3D" id="3.30.559.30">
    <property type="entry name" value="Nonribosomal peptide synthetase, condensation domain"/>
    <property type="match status" value="1"/>
</dbReference>
<accession>A0A4R4ZRI3</accession>
<proteinExistence type="predicted"/>
<dbReference type="RefSeq" id="WP_132166309.1">
    <property type="nucleotide sequence ID" value="NZ_SMKX01000013.1"/>
</dbReference>
<keyword evidence="7" id="KW-1185">Reference proteome</keyword>
<evidence type="ECO:0000313" key="6">
    <source>
        <dbReference type="EMBL" id="TDD61591.1"/>
    </source>
</evidence>
<comment type="caution">
    <text evidence="6">The sequence shown here is derived from an EMBL/GenBank/DDBJ whole genome shotgun (WGS) entry which is preliminary data.</text>
</comment>
<dbReference type="InterPro" id="IPR023213">
    <property type="entry name" value="CAT-like_dom_sf"/>
</dbReference>
<dbReference type="GO" id="GO:0043041">
    <property type="term" value="P:amino acid activation for nonribosomal peptide biosynthetic process"/>
    <property type="evidence" value="ECO:0007669"/>
    <property type="project" value="TreeGrafter"/>
</dbReference>
<dbReference type="Proteomes" id="UP000295124">
    <property type="component" value="Unassembled WGS sequence"/>
</dbReference>
<dbReference type="SUPFAM" id="SSF47336">
    <property type="entry name" value="ACP-like"/>
    <property type="match status" value="1"/>
</dbReference>
<dbReference type="InterPro" id="IPR009081">
    <property type="entry name" value="PP-bd_ACP"/>
</dbReference>
<evidence type="ECO:0000256" key="3">
    <source>
        <dbReference type="ARBA" id="ARBA00022553"/>
    </source>
</evidence>
<name>A0A4R4ZRI3_9ACTN</name>
<dbReference type="GO" id="GO:0003824">
    <property type="term" value="F:catalytic activity"/>
    <property type="evidence" value="ECO:0007669"/>
    <property type="project" value="InterPro"/>
</dbReference>
<comment type="cofactor">
    <cofactor evidence="1">
        <name>pantetheine 4'-phosphate</name>
        <dbReference type="ChEBI" id="CHEBI:47942"/>
    </cofactor>
</comment>
<dbReference type="InterPro" id="IPR036736">
    <property type="entry name" value="ACP-like_sf"/>
</dbReference>
<dbReference type="SUPFAM" id="SSF52777">
    <property type="entry name" value="CoA-dependent acyltransferases"/>
    <property type="match status" value="2"/>
</dbReference>
<evidence type="ECO:0000256" key="1">
    <source>
        <dbReference type="ARBA" id="ARBA00001957"/>
    </source>
</evidence>
<reference evidence="6 7" key="1">
    <citation type="submission" date="2019-03" db="EMBL/GenBank/DDBJ databases">
        <title>Draft genome sequences of novel Actinobacteria.</title>
        <authorList>
            <person name="Sahin N."/>
            <person name="Ay H."/>
            <person name="Saygin H."/>
        </authorList>
    </citation>
    <scope>NUCLEOTIDE SEQUENCE [LARGE SCALE GENOMIC DNA]</scope>
    <source>
        <strain evidence="6 7">JCM 13523</strain>
    </source>
</reference>
<feature type="region of interest" description="Disordered" evidence="4">
    <location>
        <begin position="498"/>
        <end position="529"/>
    </location>
</feature>
<evidence type="ECO:0000256" key="2">
    <source>
        <dbReference type="ARBA" id="ARBA00022450"/>
    </source>
</evidence>
<evidence type="ECO:0000313" key="7">
    <source>
        <dbReference type="Proteomes" id="UP000295124"/>
    </source>
</evidence>
<dbReference type="SMART" id="SM00823">
    <property type="entry name" value="PKS_PP"/>
    <property type="match status" value="1"/>
</dbReference>
<evidence type="ECO:0000256" key="4">
    <source>
        <dbReference type="SAM" id="MobiDB-lite"/>
    </source>
</evidence>
<protein>
    <recommendedName>
        <fullName evidence="5">Carrier domain-containing protein</fullName>
    </recommendedName>
</protein>
<keyword evidence="3" id="KW-0597">Phosphoprotein</keyword>
<dbReference type="EMBL" id="SMKX01000013">
    <property type="protein sequence ID" value="TDD61591.1"/>
    <property type="molecule type" value="Genomic_DNA"/>
</dbReference>
<dbReference type="Gene3D" id="1.10.1200.10">
    <property type="entry name" value="ACP-like"/>
    <property type="match status" value="1"/>
</dbReference>
<dbReference type="CDD" id="cd19531">
    <property type="entry name" value="LCL_NRPS-like"/>
    <property type="match status" value="1"/>
</dbReference>
<dbReference type="GO" id="GO:0005737">
    <property type="term" value="C:cytoplasm"/>
    <property type="evidence" value="ECO:0007669"/>
    <property type="project" value="TreeGrafter"/>
</dbReference>
<keyword evidence="2" id="KW-0596">Phosphopantetheine</keyword>
<dbReference type="GO" id="GO:0008610">
    <property type="term" value="P:lipid biosynthetic process"/>
    <property type="evidence" value="ECO:0007669"/>
    <property type="project" value="UniProtKB-ARBA"/>
</dbReference>
<dbReference type="Gene3D" id="3.30.559.10">
    <property type="entry name" value="Chloramphenicol acetyltransferase-like domain"/>
    <property type="match status" value="1"/>
</dbReference>
<dbReference type="GO" id="GO:0031177">
    <property type="term" value="F:phosphopantetheine binding"/>
    <property type="evidence" value="ECO:0007669"/>
    <property type="project" value="InterPro"/>
</dbReference>
<dbReference type="AlphaFoldDB" id="A0A4R4ZRI3"/>
<sequence>MSLSPFQRALYVVEQLYPCTGMNNVPVAARFEGPLDVVRLKAAIDRIVSRHEALRTTFPGAEERVGTAAVELPITQADETAALELVRRWAGEPFDLVNGPLLRTRLIELTPTSHILAVVMHQLITDGPSLQVFFDELGDGYAGLPASPLPAVERTEADEDAKWWASQLAGVPTVLRLPTDYPRPRVATSQGANHVHVMPAAVMTPVLQRARELRVTPLVVVLSAYTALLSQLSGQEQVLVGVPVSRRDRAELESAIGFFVNALPVLGDTSGEPAFGELCQRVQGSLLDLLEHADVPFDRIVAELAPERDPGHAPLVQAYFSFEAAPIVTPRLEGLTATAIECPPEDAKVDLDLTIFRAQPGSDDFRLTFTYRTDLFAESTIAALADQLQQLLVAGAADPEQPLPVLVTQREPVAVAAQPAPAMASGQPELEQQVIRIWQEVLERTEVGLHDNFFDLGGTSFTLLATQSRLREITGTTPPLVALLEYPTVATLARFLGGGESTAEPSTERLLAGRDRLRQRRRTARPDAT</sequence>
<dbReference type="PANTHER" id="PTHR45527:SF1">
    <property type="entry name" value="FATTY ACID SYNTHASE"/>
    <property type="match status" value="1"/>
</dbReference>
<dbReference type="Pfam" id="PF00668">
    <property type="entry name" value="Condensation"/>
    <property type="match status" value="1"/>
</dbReference>
<dbReference type="PANTHER" id="PTHR45527">
    <property type="entry name" value="NONRIBOSOMAL PEPTIDE SYNTHETASE"/>
    <property type="match status" value="1"/>
</dbReference>
<gene>
    <name evidence="6" type="ORF">E1263_06795</name>
</gene>
<organism evidence="6 7">
    <name type="scientific">Kribbella antibiotica</name>
    <dbReference type="NCBI Taxonomy" id="190195"/>
    <lineage>
        <taxon>Bacteria</taxon>
        <taxon>Bacillati</taxon>
        <taxon>Actinomycetota</taxon>
        <taxon>Actinomycetes</taxon>
        <taxon>Propionibacteriales</taxon>
        <taxon>Kribbellaceae</taxon>
        <taxon>Kribbella</taxon>
    </lineage>
</organism>
<dbReference type="Pfam" id="PF00550">
    <property type="entry name" value="PP-binding"/>
    <property type="match status" value="1"/>
</dbReference>